<organism evidence="1 2">
    <name type="scientific">Nitrosospira multiformis</name>
    <dbReference type="NCBI Taxonomy" id="1231"/>
    <lineage>
        <taxon>Bacteria</taxon>
        <taxon>Pseudomonadati</taxon>
        <taxon>Pseudomonadota</taxon>
        <taxon>Betaproteobacteria</taxon>
        <taxon>Nitrosomonadales</taxon>
        <taxon>Nitrosomonadaceae</taxon>
        <taxon>Nitrosospira</taxon>
    </lineage>
</organism>
<comment type="caution">
    <text evidence="1">The sequence shown here is derived from an EMBL/GenBank/DDBJ whole genome shotgun (WGS) entry which is preliminary data.</text>
</comment>
<accession>A0ABY0TI49</accession>
<dbReference type="CDD" id="cd05560">
    <property type="entry name" value="Xcc1710_like"/>
    <property type="match status" value="1"/>
</dbReference>
<dbReference type="EMBL" id="FNKY01000001">
    <property type="protein sequence ID" value="SDQ87276.1"/>
    <property type="molecule type" value="Genomic_DNA"/>
</dbReference>
<reference evidence="1 2" key="1">
    <citation type="submission" date="2016-10" db="EMBL/GenBank/DDBJ databases">
        <authorList>
            <person name="Varghese N."/>
            <person name="Submissions S."/>
        </authorList>
    </citation>
    <scope>NUCLEOTIDE SEQUENCE [LARGE SCALE GENOMIC DNA]</scope>
    <source>
        <strain evidence="1 2">Nl1</strain>
    </source>
</reference>
<dbReference type="Gene3D" id="3.40.1230.10">
    <property type="entry name" value="MTH938-like"/>
    <property type="match status" value="1"/>
</dbReference>
<dbReference type="InterPro" id="IPR007523">
    <property type="entry name" value="NDUFAF3/AAMDC"/>
</dbReference>
<evidence type="ECO:0000313" key="2">
    <source>
        <dbReference type="Proteomes" id="UP000183471"/>
    </source>
</evidence>
<sequence length="126" mass="14209">MEPCLKLHLSGFSEQNMFTGYGTGYVMVNQTRYERSLIILPDRIIENWEAATFEQLTVEHFEFLLPLQPEMVLFGTGATLRFPHPSLTKTLIASKIGVEVMDTNAVCRTYNILTAEGRRVAAALLI</sequence>
<dbReference type="InterPro" id="IPR036748">
    <property type="entry name" value="MTH938-like_sf"/>
</dbReference>
<dbReference type="Pfam" id="PF04430">
    <property type="entry name" value="DUF498"/>
    <property type="match status" value="1"/>
</dbReference>
<gene>
    <name evidence="1" type="ORF">SAMN05216402_2632</name>
</gene>
<keyword evidence="2" id="KW-1185">Reference proteome</keyword>
<proteinExistence type="predicted"/>
<evidence type="ECO:0000313" key="1">
    <source>
        <dbReference type="EMBL" id="SDQ87276.1"/>
    </source>
</evidence>
<dbReference type="Proteomes" id="UP000183471">
    <property type="component" value="Unassembled WGS sequence"/>
</dbReference>
<dbReference type="SUPFAM" id="SSF64076">
    <property type="entry name" value="MTH938-like"/>
    <property type="match status" value="1"/>
</dbReference>
<dbReference type="PANTHER" id="PTHR21192">
    <property type="entry name" value="NUCLEAR PROTEIN E3-3"/>
    <property type="match status" value="1"/>
</dbReference>
<protein>
    <submittedName>
        <fullName evidence="1">Uncharacterized conserved protein, contains Mth938-like domain</fullName>
    </submittedName>
</protein>
<name>A0ABY0TI49_9PROT</name>
<dbReference type="PANTHER" id="PTHR21192:SF2">
    <property type="entry name" value="NADH DEHYDROGENASE [UBIQUINONE] 1 ALPHA SUBCOMPLEX ASSEMBLY FACTOR 3"/>
    <property type="match status" value="1"/>
</dbReference>